<sequence length="120" mass="13295">MTDPQQPAHRPDPQEPMSMSEPRQPTSVPEPGTALPPGERDKLQLRLQHAVNGFVDAPRPAVEEADALLGELIAKVGQILGERHAMLRESWQGSAGDAETEDLRTALREYRSLAERLLRI</sequence>
<accession>A0ABW2JTX2</accession>
<feature type="region of interest" description="Disordered" evidence="1">
    <location>
        <begin position="1"/>
        <end position="40"/>
    </location>
</feature>
<evidence type="ECO:0000256" key="1">
    <source>
        <dbReference type="SAM" id="MobiDB-lite"/>
    </source>
</evidence>
<dbReference type="RefSeq" id="WP_381836804.1">
    <property type="nucleotide sequence ID" value="NZ_JBHTCF010000016.1"/>
</dbReference>
<dbReference type="EMBL" id="JBHTCF010000016">
    <property type="protein sequence ID" value="MFC7308641.1"/>
    <property type="molecule type" value="Genomic_DNA"/>
</dbReference>
<protein>
    <submittedName>
        <fullName evidence="2">Uncharacterized protein</fullName>
    </submittedName>
</protein>
<organism evidence="2 3">
    <name type="scientific">Streptomyces monticola</name>
    <dbReference type="NCBI Taxonomy" id="2666263"/>
    <lineage>
        <taxon>Bacteria</taxon>
        <taxon>Bacillati</taxon>
        <taxon>Actinomycetota</taxon>
        <taxon>Actinomycetes</taxon>
        <taxon>Kitasatosporales</taxon>
        <taxon>Streptomycetaceae</taxon>
        <taxon>Streptomyces</taxon>
    </lineage>
</organism>
<dbReference type="Proteomes" id="UP001596523">
    <property type="component" value="Unassembled WGS sequence"/>
</dbReference>
<reference evidence="3" key="1">
    <citation type="journal article" date="2019" name="Int. J. Syst. Evol. Microbiol.">
        <title>The Global Catalogue of Microorganisms (GCM) 10K type strain sequencing project: providing services to taxonomists for standard genome sequencing and annotation.</title>
        <authorList>
            <consortium name="The Broad Institute Genomics Platform"/>
            <consortium name="The Broad Institute Genome Sequencing Center for Infectious Disease"/>
            <person name="Wu L."/>
            <person name="Ma J."/>
        </authorList>
    </citation>
    <scope>NUCLEOTIDE SEQUENCE [LARGE SCALE GENOMIC DNA]</scope>
    <source>
        <strain evidence="3">SYNS20</strain>
    </source>
</reference>
<evidence type="ECO:0000313" key="3">
    <source>
        <dbReference type="Proteomes" id="UP001596523"/>
    </source>
</evidence>
<keyword evidence="3" id="KW-1185">Reference proteome</keyword>
<name>A0ABW2JTX2_9ACTN</name>
<proteinExistence type="predicted"/>
<comment type="caution">
    <text evidence="2">The sequence shown here is derived from an EMBL/GenBank/DDBJ whole genome shotgun (WGS) entry which is preliminary data.</text>
</comment>
<evidence type="ECO:0000313" key="2">
    <source>
        <dbReference type="EMBL" id="MFC7308641.1"/>
    </source>
</evidence>
<gene>
    <name evidence="2" type="ORF">ACFQVC_31040</name>
</gene>